<name>A0AAV7QIM2_PLEWA</name>
<proteinExistence type="predicted"/>
<organism evidence="2 3">
    <name type="scientific">Pleurodeles waltl</name>
    <name type="common">Iberian ribbed newt</name>
    <dbReference type="NCBI Taxonomy" id="8319"/>
    <lineage>
        <taxon>Eukaryota</taxon>
        <taxon>Metazoa</taxon>
        <taxon>Chordata</taxon>
        <taxon>Craniata</taxon>
        <taxon>Vertebrata</taxon>
        <taxon>Euteleostomi</taxon>
        <taxon>Amphibia</taxon>
        <taxon>Batrachia</taxon>
        <taxon>Caudata</taxon>
        <taxon>Salamandroidea</taxon>
        <taxon>Salamandridae</taxon>
        <taxon>Pleurodelinae</taxon>
        <taxon>Pleurodeles</taxon>
    </lineage>
</organism>
<evidence type="ECO:0000313" key="2">
    <source>
        <dbReference type="EMBL" id="KAJ1140309.1"/>
    </source>
</evidence>
<protein>
    <submittedName>
        <fullName evidence="2">Uncharacterized protein</fullName>
    </submittedName>
</protein>
<reference evidence="2" key="1">
    <citation type="journal article" date="2022" name="bioRxiv">
        <title>Sequencing and chromosome-scale assembly of the giantPleurodeles waltlgenome.</title>
        <authorList>
            <person name="Brown T."/>
            <person name="Elewa A."/>
            <person name="Iarovenko S."/>
            <person name="Subramanian E."/>
            <person name="Araus A.J."/>
            <person name="Petzold A."/>
            <person name="Susuki M."/>
            <person name="Suzuki K.-i.T."/>
            <person name="Hayashi T."/>
            <person name="Toyoda A."/>
            <person name="Oliveira C."/>
            <person name="Osipova E."/>
            <person name="Leigh N.D."/>
            <person name="Simon A."/>
            <person name="Yun M.H."/>
        </authorList>
    </citation>
    <scope>NUCLEOTIDE SEQUENCE</scope>
    <source>
        <strain evidence="2">20211129_DDA</strain>
        <tissue evidence="2">Liver</tissue>
    </source>
</reference>
<evidence type="ECO:0000313" key="3">
    <source>
        <dbReference type="Proteomes" id="UP001066276"/>
    </source>
</evidence>
<accession>A0AAV7QIM2</accession>
<comment type="caution">
    <text evidence="2">The sequence shown here is derived from an EMBL/GenBank/DDBJ whole genome shotgun (WGS) entry which is preliminary data.</text>
</comment>
<keyword evidence="3" id="KW-1185">Reference proteome</keyword>
<feature type="region of interest" description="Disordered" evidence="1">
    <location>
        <begin position="60"/>
        <end position="79"/>
    </location>
</feature>
<dbReference type="EMBL" id="JANPWB010000010">
    <property type="protein sequence ID" value="KAJ1140309.1"/>
    <property type="molecule type" value="Genomic_DNA"/>
</dbReference>
<sequence>MELPSCLISQAVFCGLPLCRFRSEAAALGTPAPLWYILNRVAPVFRKSSMVLLLGYLRAGRGGPDGQDGSVADIGVGPR</sequence>
<dbReference type="Proteomes" id="UP001066276">
    <property type="component" value="Chromosome 6"/>
</dbReference>
<gene>
    <name evidence="2" type="ORF">NDU88_006666</name>
</gene>
<dbReference type="AlphaFoldDB" id="A0AAV7QIM2"/>
<evidence type="ECO:0000256" key="1">
    <source>
        <dbReference type="SAM" id="MobiDB-lite"/>
    </source>
</evidence>